<organism evidence="2 3">
    <name type="scientific">Actinomadura yumaensis</name>
    <dbReference type="NCBI Taxonomy" id="111807"/>
    <lineage>
        <taxon>Bacteria</taxon>
        <taxon>Bacillati</taxon>
        <taxon>Actinomycetota</taxon>
        <taxon>Actinomycetes</taxon>
        <taxon>Streptosporangiales</taxon>
        <taxon>Thermomonosporaceae</taxon>
        <taxon>Actinomadura</taxon>
    </lineage>
</organism>
<dbReference type="PANTHER" id="PTHR43798">
    <property type="entry name" value="MONOACYLGLYCEROL LIPASE"/>
    <property type="match status" value="1"/>
</dbReference>
<sequence>MSQFSTVGQNVLETSRGQVRYRTDGEGPGPAVLFLQGFLAGPDVWSPVVAGLAERHRCVTVDWPFGAHGRPMRADADLSPPGVAELVVEVLDRLGESSAVLVGNDSGGVIAQLVTAAHPERVAALALVACDAFEVFPPGAFRPLFRLAAVPGAVRAMAAAMNVPAIARSRLGFGAVMERRPGSVRHWAAPLAADPGVRRDIAKLMTGASSAQTLAAARTFGGYDRPVLVVWADRDRLFPMALGRRLAGAFPRGRLEVVRDSGTFVPHDQPERLTELLAGFLDGEDVR</sequence>
<accession>A0ABW2CIY9</accession>
<protein>
    <submittedName>
        <fullName evidence="2">Alpha/beta fold hydrolase</fullName>
    </submittedName>
</protein>
<reference evidence="3" key="1">
    <citation type="journal article" date="2019" name="Int. J. Syst. Evol. Microbiol.">
        <title>The Global Catalogue of Microorganisms (GCM) 10K type strain sequencing project: providing services to taxonomists for standard genome sequencing and annotation.</title>
        <authorList>
            <consortium name="The Broad Institute Genomics Platform"/>
            <consortium name="The Broad Institute Genome Sequencing Center for Infectious Disease"/>
            <person name="Wu L."/>
            <person name="Ma J."/>
        </authorList>
    </citation>
    <scope>NUCLEOTIDE SEQUENCE [LARGE SCALE GENOMIC DNA]</scope>
    <source>
        <strain evidence="3">JCM 3369</strain>
    </source>
</reference>
<dbReference type="RefSeq" id="WP_378063382.1">
    <property type="nucleotide sequence ID" value="NZ_JBHSXS010000009.1"/>
</dbReference>
<dbReference type="InterPro" id="IPR000073">
    <property type="entry name" value="AB_hydrolase_1"/>
</dbReference>
<dbReference type="Gene3D" id="3.40.50.1820">
    <property type="entry name" value="alpha/beta hydrolase"/>
    <property type="match status" value="1"/>
</dbReference>
<name>A0ABW2CIY9_9ACTN</name>
<keyword evidence="3" id="KW-1185">Reference proteome</keyword>
<comment type="caution">
    <text evidence="2">The sequence shown here is derived from an EMBL/GenBank/DDBJ whole genome shotgun (WGS) entry which is preliminary data.</text>
</comment>
<evidence type="ECO:0000313" key="3">
    <source>
        <dbReference type="Proteomes" id="UP001596380"/>
    </source>
</evidence>
<dbReference type="Pfam" id="PF00561">
    <property type="entry name" value="Abhydrolase_1"/>
    <property type="match status" value="1"/>
</dbReference>
<evidence type="ECO:0000259" key="1">
    <source>
        <dbReference type="Pfam" id="PF00561"/>
    </source>
</evidence>
<dbReference type="InterPro" id="IPR029058">
    <property type="entry name" value="AB_hydrolase_fold"/>
</dbReference>
<dbReference type="InterPro" id="IPR050266">
    <property type="entry name" value="AB_hydrolase_sf"/>
</dbReference>
<keyword evidence="2" id="KW-0378">Hydrolase</keyword>
<feature type="domain" description="AB hydrolase-1" evidence="1">
    <location>
        <begin position="30"/>
        <end position="267"/>
    </location>
</feature>
<dbReference type="Proteomes" id="UP001596380">
    <property type="component" value="Unassembled WGS sequence"/>
</dbReference>
<proteinExistence type="predicted"/>
<evidence type="ECO:0000313" key="2">
    <source>
        <dbReference type="EMBL" id="MFC6881719.1"/>
    </source>
</evidence>
<dbReference type="PRINTS" id="PR00111">
    <property type="entry name" value="ABHYDROLASE"/>
</dbReference>
<dbReference type="EMBL" id="JBHSXS010000009">
    <property type="protein sequence ID" value="MFC6881719.1"/>
    <property type="molecule type" value="Genomic_DNA"/>
</dbReference>
<gene>
    <name evidence="2" type="ORF">ACFQKB_18320</name>
</gene>
<dbReference type="GO" id="GO:0016787">
    <property type="term" value="F:hydrolase activity"/>
    <property type="evidence" value="ECO:0007669"/>
    <property type="project" value="UniProtKB-KW"/>
</dbReference>
<dbReference type="SUPFAM" id="SSF53474">
    <property type="entry name" value="alpha/beta-Hydrolases"/>
    <property type="match status" value="1"/>
</dbReference>